<keyword evidence="1" id="KW-0233">DNA recombination</keyword>
<evidence type="ECO:0000259" key="2">
    <source>
        <dbReference type="PROSITE" id="PS51898"/>
    </source>
</evidence>
<evidence type="ECO:0000313" key="3">
    <source>
        <dbReference type="EMBL" id="WAE76590.1"/>
    </source>
</evidence>
<sequence length="95" mass="10167">MRSEAAPALFPARGGRRISARTIDHVIRTTGRRAGPEISPHTLRHTFATDLVRGGHDLVVVAELLGHSRVETVRVCTLPTEDGAQAAADAATVDY</sequence>
<feature type="domain" description="Tyr recombinase" evidence="2">
    <location>
        <begin position="1"/>
        <end position="89"/>
    </location>
</feature>
<name>A0ABY6YW07_9ACTN</name>
<dbReference type="Pfam" id="PF00589">
    <property type="entry name" value="Phage_integrase"/>
    <property type="match status" value="1"/>
</dbReference>
<protein>
    <submittedName>
        <fullName evidence="3">Tyrosine-type recombinase/integrase</fullName>
    </submittedName>
</protein>
<keyword evidence="4" id="KW-1185">Reference proteome</keyword>
<evidence type="ECO:0000256" key="1">
    <source>
        <dbReference type="ARBA" id="ARBA00023172"/>
    </source>
</evidence>
<evidence type="ECO:0000313" key="4">
    <source>
        <dbReference type="Proteomes" id="UP001156498"/>
    </source>
</evidence>
<dbReference type="EMBL" id="CP113264">
    <property type="protein sequence ID" value="WAE76590.1"/>
    <property type="molecule type" value="Genomic_DNA"/>
</dbReference>
<dbReference type="PROSITE" id="PS51898">
    <property type="entry name" value="TYR_RECOMBINASE"/>
    <property type="match status" value="1"/>
</dbReference>
<dbReference type="InterPro" id="IPR011010">
    <property type="entry name" value="DNA_brk_join_enz"/>
</dbReference>
<dbReference type="Proteomes" id="UP001156498">
    <property type="component" value="Chromosome"/>
</dbReference>
<dbReference type="InterPro" id="IPR013762">
    <property type="entry name" value="Integrase-like_cat_sf"/>
</dbReference>
<organism evidence="3 4">
    <name type="scientific">Streptomonospora nanhaiensis</name>
    <dbReference type="NCBI Taxonomy" id="1323731"/>
    <lineage>
        <taxon>Bacteria</taxon>
        <taxon>Bacillati</taxon>
        <taxon>Actinomycetota</taxon>
        <taxon>Actinomycetes</taxon>
        <taxon>Streptosporangiales</taxon>
        <taxon>Nocardiopsidaceae</taxon>
        <taxon>Streptomonospora</taxon>
    </lineage>
</organism>
<accession>A0ABY6YW07</accession>
<dbReference type="Gene3D" id="1.10.443.10">
    <property type="entry name" value="Intergrase catalytic core"/>
    <property type="match status" value="1"/>
</dbReference>
<reference evidence="3 4" key="1">
    <citation type="journal article" date="2013" name="Int. J. Syst. Evol. Microbiol.">
        <title>Description of Streptomonospora sediminis sp. nov. and Streptomonospora nanhaiensis sp. nov., and reclassification of Nocardiopsis arabia Hozzein &amp; Goodfellow 2008 as Streptomonospora arabica comb. nov. and emended description of the genus Streptomonospora.</title>
        <authorList>
            <person name="Zhang D.F."/>
            <person name="Pan H.Q."/>
            <person name="He J."/>
            <person name="Zhang X.M."/>
            <person name="Zhang Y.G."/>
            <person name="Klenk H.P."/>
            <person name="Hu J.C."/>
            <person name="Li W.J."/>
        </authorList>
    </citation>
    <scope>NUCLEOTIDE SEQUENCE [LARGE SCALE GENOMIC DNA]</scope>
    <source>
        <strain evidence="3 4">12A09</strain>
    </source>
</reference>
<dbReference type="SUPFAM" id="SSF56349">
    <property type="entry name" value="DNA breaking-rejoining enzymes"/>
    <property type="match status" value="1"/>
</dbReference>
<gene>
    <name evidence="3" type="ORF">OUQ99_12440</name>
</gene>
<dbReference type="InterPro" id="IPR002104">
    <property type="entry name" value="Integrase_catalytic"/>
</dbReference>
<proteinExistence type="predicted"/>